<dbReference type="PANTHER" id="PTHR43767:SF1">
    <property type="entry name" value="NONRIBOSOMAL PEPTIDE SYNTHASE PES1 (EUROFUNG)-RELATED"/>
    <property type="match status" value="1"/>
</dbReference>
<protein>
    <submittedName>
        <fullName evidence="3">AMP-binding protein</fullName>
    </submittedName>
</protein>
<dbReference type="InterPro" id="IPR000873">
    <property type="entry name" value="AMP-dep_synth/lig_dom"/>
</dbReference>
<dbReference type="InterPro" id="IPR042099">
    <property type="entry name" value="ANL_N_sf"/>
</dbReference>
<proteinExistence type="predicted"/>
<name>A0ABS0C4B3_9NOCA</name>
<dbReference type="CDD" id="cd05920">
    <property type="entry name" value="23DHB-AMP_lg"/>
    <property type="match status" value="1"/>
</dbReference>
<dbReference type="InterPro" id="IPR025110">
    <property type="entry name" value="AMP-bd_C"/>
</dbReference>
<dbReference type="Proteomes" id="UP000807309">
    <property type="component" value="Unassembled WGS sequence"/>
</dbReference>
<dbReference type="InterPro" id="IPR045851">
    <property type="entry name" value="AMP-bd_C_sf"/>
</dbReference>
<gene>
    <name evidence="3" type="ORF">IU470_05235</name>
</gene>
<sequence>MTQSLVRAGAGRQVRTRRTVGLPNLYKVNLGLTSVRQTVTSTPTESAHRDGYVPFPAHTAAGYRAAGYWVGRPLGDLLRATAHRLPQRPALLDAQGPRSYADIDAAADRMAHGLLALGIAPGDRVVVQLPNVPEFLTVLFGLLRAGIIPVLSLPAHRRAEIEHLARLSEAVGYIVADRAGDFDYRELAATVRAAVPSLRHVLVLGDPGPFTDLTSIPRAGGELPEIDPGDIALMLVSGGTTGLPKLIARTHDDYVYNATASAQVCELTEQDVYLATLPAAHNFPLACPGILGTVAVGGSVAFVGDPSPESAFAAIERHRVTVTAVVPPLAQLWCAATEWEEADLSSLRLLQVGGARLAEVNAKEVTPALGATLQQVFGMAEGLLNYTRLDDPDDLLHTTQGRPLSPADEVRVVDADGNEVAPGAEGELLTRGPYTIRGYYRAPEHNARAFTPDGFYRSGDLVRRLPSGHLVVSGRIKDVINRGGENVSCDELEEHLLAHPAVRHAAAVGLPDAALGEKVCAVLVVDGEMPTLAEIKTFLAARGLATYKLPDVLRRSAELPTTAVGKIDKKALRAEQ</sequence>
<dbReference type="Gene3D" id="3.30.300.30">
    <property type="match status" value="1"/>
</dbReference>
<dbReference type="Pfam" id="PF13193">
    <property type="entry name" value="AMP-binding_C"/>
    <property type="match status" value="1"/>
</dbReference>
<evidence type="ECO:0000259" key="1">
    <source>
        <dbReference type="Pfam" id="PF00501"/>
    </source>
</evidence>
<dbReference type="PANTHER" id="PTHR43767">
    <property type="entry name" value="LONG-CHAIN-FATTY-ACID--COA LIGASE"/>
    <property type="match status" value="1"/>
</dbReference>
<reference evidence="3 4" key="1">
    <citation type="submission" date="2020-10" db="EMBL/GenBank/DDBJ databases">
        <title>Identification of Nocardia species via Next-generation sequencing and recognition of intraspecies genetic diversity.</title>
        <authorList>
            <person name="Li P."/>
            <person name="Li P."/>
            <person name="Lu B."/>
        </authorList>
    </citation>
    <scope>NUCLEOTIDE SEQUENCE [LARGE SCALE GENOMIC DNA]</scope>
    <source>
        <strain evidence="3 4">N-11</strain>
    </source>
</reference>
<dbReference type="Gene3D" id="3.40.50.12780">
    <property type="entry name" value="N-terminal domain of ligase-like"/>
    <property type="match status" value="1"/>
</dbReference>
<dbReference type="EMBL" id="JADLRE010000003">
    <property type="protein sequence ID" value="MBF6224516.1"/>
    <property type="molecule type" value="Genomic_DNA"/>
</dbReference>
<comment type="caution">
    <text evidence="3">The sequence shown here is derived from an EMBL/GenBank/DDBJ whole genome shotgun (WGS) entry which is preliminary data.</text>
</comment>
<keyword evidence="4" id="KW-1185">Reference proteome</keyword>
<dbReference type="Pfam" id="PF00501">
    <property type="entry name" value="AMP-binding"/>
    <property type="match status" value="1"/>
</dbReference>
<evidence type="ECO:0000313" key="4">
    <source>
        <dbReference type="Proteomes" id="UP000807309"/>
    </source>
</evidence>
<evidence type="ECO:0000259" key="2">
    <source>
        <dbReference type="Pfam" id="PF13193"/>
    </source>
</evidence>
<evidence type="ECO:0000313" key="3">
    <source>
        <dbReference type="EMBL" id="MBF6224516.1"/>
    </source>
</evidence>
<accession>A0ABS0C4B3</accession>
<feature type="domain" description="AMP-binding enzyme C-terminal" evidence="2">
    <location>
        <begin position="491"/>
        <end position="566"/>
    </location>
</feature>
<dbReference type="SUPFAM" id="SSF56801">
    <property type="entry name" value="Acetyl-CoA synthetase-like"/>
    <property type="match status" value="1"/>
</dbReference>
<organism evidence="3 4">
    <name type="scientific">Nocardia abscessus</name>
    <dbReference type="NCBI Taxonomy" id="120957"/>
    <lineage>
        <taxon>Bacteria</taxon>
        <taxon>Bacillati</taxon>
        <taxon>Actinomycetota</taxon>
        <taxon>Actinomycetes</taxon>
        <taxon>Mycobacteriales</taxon>
        <taxon>Nocardiaceae</taxon>
        <taxon>Nocardia</taxon>
    </lineage>
</organism>
<dbReference type="InterPro" id="IPR050237">
    <property type="entry name" value="ATP-dep_AMP-bd_enzyme"/>
</dbReference>
<feature type="domain" description="AMP-dependent synthetase/ligase" evidence="1">
    <location>
        <begin position="79"/>
        <end position="440"/>
    </location>
</feature>